<protein>
    <submittedName>
        <fullName evidence="1">Amino acid ABC transporter substrate-binding protein</fullName>
    </submittedName>
</protein>
<dbReference type="PANTHER" id="PTHR47628:SF1">
    <property type="entry name" value="ALIPHATIC AMIDASE EXPRESSION-REGULATING PROTEIN"/>
    <property type="match status" value="1"/>
</dbReference>
<dbReference type="InterPro" id="IPR028082">
    <property type="entry name" value="Peripla_BP_I"/>
</dbReference>
<dbReference type="PANTHER" id="PTHR47628">
    <property type="match status" value="1"/>
</dbReference>
<dbReference type="Gene3D" id="3.40.50.2300">
    <property type="match status" value="2"/>
</dbReference>
<reference evidence="1 2" key="1">
    <citation type="submission" date="2019-03" db="EMBL/GenBank/DDBJ databases">
        <authorList>
            <person name="Li J."/>
        </authorList>
    </citation>
    <scope>NUCLEOTIDE SEQUENCE [LARGE SCALE GENOMIC DNA]</scope>
    <source>
        <strain evidence="1 2">3058</strain>
    </source>
</reference>
<dbReference type="SUPFAM" id="SSF53822">
    <property type="entry name" value="Periplasmic binding protein-like I"/>
    <property type="match status" value="1"/>
</dbReference>
<dbReference type="OrthoDB" id="9802022at2"/>
<dbReference type="AlphaFoldDB" id="A0A4Z1CLR0"/>
<accession>A0A4Z1CLR0</accession>
<dbReference type="InterPro" id="IPR039570">
    <property type="entry name" value="AmiC_PBP1"/>
</dbReference>
<dbReference type="Proteomes" id="UP000297972">
    <property type="component" value="Unassembled WGS sequence"/>
</dbReference>
<evidence type="ECO:0000313" key="2">
    <source>
        <dbReference type="Proteomes" id="UP000297972"/>
    </source>
</evidence>
<dbReference type="RefSeq" id="WP_135817306.1">
    <property type="nucleotide sequence ID" value="NZ_SRPG01000067.1"/>
</dbReference>
<dbReference type="Pfam" id="PF13433">
    <property type="entry name" value="Peripla_BP_5"/>
    <property type="match status" value="1"/>
</dbReference>
<comment type="caution">
    <text evidence="1">The sequence shown here is derived from an EMBL/GenBank/DDBJ whole genome shotgun (WGS) entry which is preliminary data.</text>
</comment>
<evidence type="ECO:0000313" key="1">
    <source>
        <dbReference type="EMBL" id="TGN61855.1"/>
    </source>
</evidence>
<organism evidence="1 2">
    <name type="scientific">Paracoccus liaowanqingii</name>
    <dbReference type="NCBI Taxonomy" id="2560053"/>
    <lineage>
        <taxon>Bacteria</taxon>
        <taxon>Pseudomonadati</taxon>
        <taxon>Pseudomonadota</taxon>
        <taxon>Alphaproteobacteria</taxon>
        <taxon>Rhodobacterales</taxon>
        <taxon>Paracoccaceae</taxon>
        <taxon>Paracoccus</taxon>
    </lineage>
</organism>
<keyword evidence="2" id="KW-1185">Reference proteome</keyword>
<gene>
    <name evidence="1" type="ORF">E4L95_08860</name>
</gene>
<name>A0A4Z1CLR0_9RHOB</name>
<dbReference type="GO" id="GO:0033218">
    <property type="term" value="F:amide binding"/>
    <property type="evidence" value="ECO:0007669"/>
    <property type="project" value="InterPro"/>
</dbReference>
<proteinExistence type="predicted"/>
<dbReference type="EMBL" id="SRPG01000067">
    <property type="protein sequence ID" value="TGN61855.1"/>
    <property type="molecule type" value="Genomic_DNA"/>
</dbReference>
<sequence length="379" mass="41905">MDSTWRVGLLFSRSGATGLPESEHARGVTLAVDEINQSGGVLGKSIEIVSCDPCGDHAQYRYLAERLMTEDGVSVIFGCYSSDTRKLMLRTVERRNGLLWYPSSYEGFEYSPNILYAGPVASQCVFPLADYLTSQYGGRAYFAGSDYIFPHETNRVMRDLVEARGGSVVGETYLPLAAPLSALERLIIDIRRHQPDFVFSTLVGETGQTFLRMYHDAGFDISTRPIASMSMAEAEVARIGADKCKGIITAASYFSTLDTEPNRNFHATANRLLQQDWPLSMWMASSYAQVHFFARALKIAQSLDTDHLLQAAAGMEFEAPEGSMMIDADNNHAWLTPRIGRANASGKFDIVWSSPELVRPDPYLANSPTAPVALKKRQI</sequence>
<dbReference type="CDD" id="cd06357">
    <property type="entry name" value="PBP1_AmiC"/>
    <property type="match status" value="1"/>
</dbReference>